<protein>
    <recommendedName>
        <fullName evidence="1">Filamentous haemagglutinin FhaB/tRNA nuclease CdiA-like TPS domain-containing protein</fullName>
    </recommendedName>
</protein>
<dbReference type="NCBIfam" id="TIGR01901">
    <property type="entry name" value="adhes_NPXG"/>
    <property type="match status" value="1"/>
</dbReference>
<dbReference type="Pfam" id="PF05860">
    <property type="entry name" value="TPS"/>
    <property type="match status" value="1"/>
</dbReference>
<dbReference type="EMBL" id="CP022129">
    <property type="protein sequence ID" value="ASF46582.1"/>
    <property type="molecule type" value="Genomic_DNA"/>
</dbReference>
<dbReference type="InterPro" id="IPR012334">
    <property type="entry name" value="Pectin_lyas_fold"/>
</dbReference>
<dbReference type="KEGG" id="mpsy:CEK71_11145"/>
<dbReference type="InterPro" id="IPR008638">
    <property type="entry name" value="FhaB/CdiA-like_TPS"/>
</dbReference>
<dbReference type="Gene3D" id="2.160.20.10">
    <property type="entry name" value="Single-stranded right-handed beta-helix, Pectin lyase-like"/>
    <property type="match status" value="1"/>
</dbReference>
<reference evidence="2 3" key="1">
    <citation type="submission" date="2017-06" db="EMBL/GenBank/DDBJ databases">
        <title>Genome Sequencing of the methanotroph Methylovulum psychrotolerants str. HV10-M2 isolated from a high-altitude environment.</title>
        <authorList>
            <person name="Mateos-Rivera A."/>
        </authorList>
    </citation>
    <scope>NUCLEOTIDE SEQUENCE [LARGE SCALE GENOMIC DNA]</scope>
    <source>
        <strain evidence="2 3">HV10_M2</strain>
    </source>
</reference>
<sequence length="1318" mass="134261">MSLKSIRQPLKHGKTVFGTWLSVRQIVNLAVLAALSPLTLYANPDGAHIISGHVGIDTSTPGVTTVTNSPNAIIQWQNFNIAQDEIARFIQQNSQSAVLNRIIGENPSQILGQLVSNGKVLLINPNGIVFGADSVIDTQGLVASSLNLSDEDFLKGNYHFMAGSSAGAIVNEGLIRAGKDGNIILIAPSITNNGIIKSEGGQITLAAGQELILTNLDDPDIRFEIQAPADTVLNLGKLLTEGGAVNVFASTIKHQGEINVDSVEVDSQGHVRLVAQQDITLAENSKVSANNSHGDAGTVLLESKTGSVTVAGTVQADAVAGKGGTVQILGEQVALLTKARVDAGGGQSGGEVLVGGDRQGKNAQVHNAQATFVAADAQIHADAKTQGDGGKVVVWADKTTRAYGQISAKGGSQGGNGGFVETSGHFLDASGIQVDASAAHGKGGQWLLDPSNITIQQRGTDTHLKDGPNWTNDGGEGWLTTGSVEAALNAGTSVKVMTGTDGSQDGNITVLNQIIKSAGGAATLTLEAHNDIIIDAAIRVAKGSDSGALSVWLTPDSDSSGEGSAAVNQLIDLNGGTLTFDGNGIINGDHTGVLSNADLAIVKGAVQADGLLVSVGAVTVGQGTTLTLNHGAIIGTLSNSGTLNNNAYLGMETLNLYSGAVLQGSGVVDVTQAFNFYAGASLAGTGTLVTEAKTTTTLKDSGTLTLAKQWNNKGTVVWQQALTLTGSGTFNNFSGGVINMATDGAGEIATTVFNNDGAVNLSGGGSLTITAASGHSDTGSYVVDSGSALYFSSQNRTFGTGASVTADAAKVVFTDGGEYRFVSGSHYQAAETDIDGASLSFKTGSTLVLPIVSISNNASLTSKDDVEISQSLGFSSGYFLGNGLLTTQAGSTTTLADGSAGLYKNWANYGQVNFGVIAGTKPLNNGSTLASVKNWDNYGTIVWQGAAADNNSLASQIILTNQASGIISFTGTGAGSVRQITLGQFNNNGRVNIADGSVQITSDGADTGSYHIAATGQLQFQDGTRVFKGANISSETPVSFSNDKVFVTGNTVLDAPETVLDGSTFNLYSALSLGKLTMTGGLLDNTDSLTTSSQFSWSGGTLAGAGHYQFANGFAYSGGVMAATGTVQITDYSGLLTLPAMPSVNRLTAKSSGQLLLTGDITANGGDSAIVLVADTQFINDAGAKLATPHGRWLVYSTAPDTTVLGGLMAKFSHYGCTFGSLCRDDGFNVAAAMDNGVLYSASAVLPDGTVSQESAKEQNETLVLLGPSPSGSVAGAFGPVSSGPVVIATDGEDDVNLGNTAIGAVRAAGHKPQKQCN</sequence>
<accession>A0A1Z4BZ97</accession>
<evidence type="ECO:0000313" key="3">
    <source>
        <dbReference type="Proteomes" id="UP000197019"/>
    </source>
</evidence>
<dbReference type="InterPro" id="IPR011050">
    <property type="entry name" value="Pectin_lyase_fold/virulence"/>
</dbReference>
<organism evidence="2 3">
    <name type="scientific">Methylovulum psychrotolerans</name>
    <dbReference type="NCBI Taxonomy" id="1704499"/>
    <lineage>
        <taxon>Bacteria</taxon>
        <taxon>Pseudomonadati</taxon>
        <taxon>Pseudomonadota</taxon>
        <taxon>Gammaproteobacteria</taxon>
        <taxon>Methylococcales</taxon>
        <taxon>Methylococcaceae</taxon>
        <taxon>Methylovulum</taxon>
    </lineage>
</organism>
<dbReference type="SMART" id="SM00912">
    <property type="entry name" value="Haemagg_act"/>
    <property type="match status" value="1"/>
</dbReference>
<evidence type="ECO:0000259" key="1">
    <source>
        <dbReference type="SMART" id="SM00912"/>
    </source>
</evidence>
<dbReference type="InterPro" id="IPR050909">
    <property type="entry name" value="Bact_Autotransporter_VF"/>
</dbReference>
<dbReference type="PANTHER" id="PTHR12338:SF5">
    <property type="entry name" value="ANTIGEN 43-RELATED"/>
    <property type="match status" value="1"/>
</dbReference>
<keyword evidence="3" id="KW-1185">Reference proteome</keyword>
<gene>
    <name evidence="2" type="ORF">CEK71_11145</name>
</gene>
<feature type="domain" description="Filamentous haemagglutinin FhaB/tRNA nuclease CdiA-like TPS" evidence="1">
    <location>
        <begin position="40"/>
        <end position="152"/>
    </location>
</feature>
<proteinExistence type="predicted"/>
<dbReference type="Proteomes" id="UP000197019">
    <property type="component" value="Chromosome"/>
</dbReference>
<dbReference type="SUPFAM" id="SSF51126">
    <property type="entry name" value="Pectin lyase-like"/>
    <property type="match status" value="1"/>
</dbReference>
<name>A0A1Z4BZ97_9GAMM</name>
<evidence type="ECO:0000313" key="2">
    <source>
        <dbReference type="EMBL" id="ASF46582.1"/>
    </source>
</evidence>
<dbReference type="PANTHER" id="PTHR12338">
    <property type="entry name" value="AUTOTRANSPORTER"/>
    <property type="match status" value="1"/>
</dbReference>